<proteinExistence type="predicted"/>
<evidence type="ECO:0008006" key="4">
    <source>
        <dbReference type="Google" id="ProtNLM"/>
    </source>
</evidence>
<evidence type="ECO:0000313" key="2">
    <source>
        <dbReference type="EMBL" id="MFB9993514.1"/>
    </source>
</evidence>
<dbReference type="Proteomes" id="UP001589733">
    <property type="component" value="Unassembled WGS sequence"/>
</dbReference>
<organism evidence="2 3">
    <name type="scientific">Deinococcus oregonensis</name>
    <dbReference type="NCBI Taxonomy" id="1805970"/>
    <lineage>
        <taxon>Bacteria</taxon>
        <taxon>Thermotogati</taxon>
        <taxon>Deinococcota</taxon>
        <taxon>Deinococci</taxon>
        <taxon>Deinococcales</taxon>
        <taxon>Deinococcaceae</taxon>
        <taxon>Deinococcus</taxon>
    </lineage>
</organism>
<comment type="caution">
    <text evidence="2">The sequence shown here is derived from an EMBL/GenBank/DDBJ whole genome shotgun (WGS) entry which is preliminary data.</text>
</comment>
<name>A0ABV6B195_9DEIO</name>
<dbReference type="PROSITE" id="PS51257">
    <property type="entry name" value="PROKAR_LIPOPROTEIN"/>
    <property type="match status" value="1"/>
</dbReference>
<accession>A0ABV6B195</accession>
<evidence type="ECO:0000313" key="3">
    <source>
        <dbReference type="Proteomes" id="UP001589733"/>
    </source>
</evidence>
<keyword evidence="3" id="KW-1185">Reference proteome</keyword>
<reference evidence="2 3" key="1">
    <citation type="submission" date="2024-09" db="EMBL/GenBank/DDBJ databases">
        <authorList>
            <person name="Sun Q."/>
            <person name="Mori K."/>
        </authorList>
    </citation>
    <scope>NUCLEOTIDE SEQUENCE [LARGE SCALE GENOMIC DNA]</scope>
    <source>
        <strain evidence="2 3">JCM 13503</strain>
    </source>
</reference>
<sequence>MIWVRMGGLLLLALGLTGCQDEQARSENARLATRISALEQQVGRLQQAQAEAPATSAPESFMARAAAQNCANDLSRTLETFRQDSIDNVYPPPARLTLPDSCVGQKIQWARLTGKTYAFALVDEGGTQLAQASGP</sequence>
<protein>
    <recommendedName>
        <fullName evidence="4">Lipoprotein</fullName>
    </recommendedName>
</protein>
<keyword evidence="1" id="KW-0175">Coiled coil</keyword>
<feature type="coiled-coil region" evidence="1">
    <location>
        <begin position="21"/>
        <end position="48"/>
    </location>
</feature>
<gene>
    <name evidence="2" type="ORF">ACFFLM_16225</name>
</gene>
<dbReference type="RefSeq" id="WP_380012495.1">
    <property type="nucleotide sequence ID" value="NZ_JBHLYR010000051.1"/>
</dbReference>
<evidence type="ECO:0000256" key="1">
    <source>
        <dbReference type="SAM" id="Coils"/>
    </source>
</evidence>
<dbReference type="EMBL" id="JBHLYR010000051">
    <property type="protein sequence ID" value="MFB9993514.1"/>
    <property type="molecule type" value="Genomic_DNA"/>
</dbReference>